<keyword evidence="3" id="KW-1185">Reference proteome</keyword>
<feature type="region of interest" description="Disordered" evidence="1">
    <location>
        <begin position="22"/>
        <end position="79"/>
    </location>
</feature>
<dbReference type="AlphaFoldDB" id="A0A166FIP7"/>
<evidence type="ECO:0000256" key="1">
    <source>
        <dbReference type="SAM" id="MobiDB-lite"/>
    </source>
</evidence>
<gene>
    <name evidence="2" type="ORF">SISSUDRAFT_1118098</name>
</gene>
<dbReference type="EMBL" id="KV428029">
    <property type="protein sequence ID" value="KZT40685.1"/>
    <property type="molecule type" value="Genomic_DNA"/>
</dbReference>
<feature type="compositionally biased region" description="Polar residues" evidence="1">
    <location>
        <begin position="47"/>
        <end position="58"/>
    </location>
</feature>
<name>A0A166FIP7_9AGAM</name>
<evidence type="ECO:0000313" key="3">
    <source>
        <dbReference type="Proteomes" id="UP000076798"/>
    </source>
</evidence>
<organism evidence="2 3">
    <name type="scientific">Sistotremastrum suecicum HHB10207 ss-3</name>
    <dbReference type="NCBI Taxonomy" id="1314776"/>
    <lineage>
        <taxon>Eukaryota</taxon>
        <taxon>Fungi</taxon>
        <taxon>Dikarya</taxon>
        <taxon>Basidiomycota</taxon>
        <taxon>Agaricomycotina</taxon>
        <taxon>Agaricomycetes</taxon>
        <taxon>Sistotremastrales</taxon>
        <taxon>Sistotremastraceae</taxon>
        <taxon>Sistotremastrum</taxon>
    </lineage>
</organism>
<reference evidence="2 3" key="1">
    <citation type="journal article" date="2016" name="Mol. Biol. Evol.">
        <title>Comparative Genomics of Early-Diverging Mushroom-Forming Fungi Provides Insights into the Origins of Lignocellulose Decay Capabilities.</title>
        <authorList>
            <person name="Nagy L.G."/>
            <person name="Riley R."/>
            <person name="Tritt A."/>
            <person name="Adam C."/>
            <person name="Daum C."/>
            <person name="Floudas D."/>
            <person name="Sun H."/>
            <person name="Yadav J.S."/>
            <person name="Pangilinan J."/>
            <person name="Larsson K.H."/>
            <person name="Matsuura K."/>
            <person name="Barry K."/>
            <person name="Labutti K."/>
            <person name="Kuo R."/>
            <person name="Ohm R.A."/>
            <person name="Bhattacharya S.S."/>
            <person name="Shirouzu T."/>
            <person name="Yoshinaga Y."/>
            <person name="Martin F.M."/>
            <person name="Grigoriev I.V."/>
            <person name="Hibbett D.S."/>
        </authorList>
    </citation>
    <scope>NUCLEOTIDE SEQUENCE [LARGE SCALE GENOMIC DNA]</scope>
    <source>
        <strain evidence="2 3">HHB10207 ss-3</strain>
    </source>
</reference>
<feature type="compositionally biased region" description="Basic and acidic residues" evidence="1">
    <location>
        <begin position="59"/>
        <end position="79"/>
    </location>
</feature>
<evidence type="ECO:0000313" key="2">
    <source>
        <dbReference type="EMBL" id="KZT40685.1"/>
    </source>
</evidence>
<accession>A0A166FIP7</accession>
<sequence length="190" mass="20928">MDSYSPNASAVYYADLDVWSTGHSNGPTPLSSPTSLTASQTSPQAPITPTRSAGSRFSSKQDQRAYRRPIDRRAQNKRSESGRELLLAVKDHIARISPSFASKIRGQADAMKLAASIIRQLDTPYFELLLTNLDQEERIQTLEAAIKRALLDAPEIYIGSELGPVIDYPNIEFPGDRQTFRTPDASNTSS</sequence>
<protein>
    <submittedName>
        <fullName evidence="2">Uncharacterized protein</fullName>
    </submittedName>
</protein>
<proteinExistence type="predicted"/>
<dbReference type="Proteomes" id="UP000076798">
    <property type="component" value="Unassembled WGS sequence"/>
</dbReference>
<feature type="compositionally biased region" description="Low complexity" evidence="1">
    <location>
        <begin position="27"/>
        <end position="45"/>
    </location>
</feature>